<dbReference type="Proteomes" id="UP000001730">
    <property type="component" value="Plasmid pVSAL840"/>
</dbReference>
<dbReference type="HOGENOM" id="CLU_1926729_0_0_6"/>
<dbReference type="AlphaFoldDB" id="B6ESX8"/>
<proteinExistence type="predicted"/>
<name>B6ESX8_ALISL</name>
<accession>B6ESX8</accession>
<dbReference type="KEGG" id="vsa:VSAL_p840_07"/>
<feature type="chain" id="PRO_5002842578" evidence="1">
    <location>
        <begin position="23"/>
        <end position="133"/>
    </location>
</feature>
<keyword evidence="2" id="KW-0614">Plasmid</keyword>
<keyword evidence="2" id="KW-0449">Lipoprotein</keyword>
<dbReference type="InterPro" id="IPR014118">
    <property type="entry name" value="T4SS_TraV"/>
</dbReference>
<dbReference type="Pfam" id="PF09676">
    <property type="entry name" value="TraV"/>
    <property type="match status" value="1"/>
</dbReference>
<keyword evidence="3" id="KW-1185">Reference proteome</keyword>
<geneLocation type="plasmid" evidence="2 3">
    <name>pVSAL840</name>
</geneLocation>
<evidence type="ECO:0000313" key="3">
    <source>
        <dbReference type="Proteomes" id="UP000001730"/>
    </source>
</evidence>
<dbReference type="NCBIfam" id="TIGR02747">
    <property type="entry name" value="TraV"/>
    <property type="match status" value="1"/>
</dbReference>
<gene>
    <name evidence="2" type="ordered locus">VSAL_p840_07</name>
</gene>
<feature type="signal peptide" evidence="1">
    <location>
        <begin position="1"/>
        <end position="22"/>
    </location>
</feature>
<dbReference type="EMBL" id="FM178381">
    <property type="protein sequence ID" value="CAQ81866.1"/>
    <property type="molecule type" value="Genomic_DNA"/>
</dbReference>
<dbReference type="PROSITE" id="PS51257">
    <property type="entry name" value="PROKAR_LIPOPROTEIN"/>
    <property type="match status" value="1"/>
</dbReference>
<dbReference type="RefSeq" id="WP_012548845.1">
    <property type="nucleotide sequence ID" value="NC_011311.1"/>
</dbReference>
<reference evidence="2 3" key="1">
    <citation type="journal article" date="2008" name="BMC Genomics">
        <title>The genome sequence of the fish pathogen Aliivibrio salmonicida strain LFI1238 shows extensive evidence of gene decay.</title>
        <authorList>
            <person name="Hjerde E."/>
            <person name="Lorentzen M.S."/>
            <person name="Holden M.T."/>
            <person name="Seeger K."/>
            <person name="Paulsen S."/>
            <person name="Bason N."/>
            <person name="Churcher C."/>
            <person name="Harris D."/>
            <person name="Norbertczak H."/>
            <person name="Quail M.A."/>
            <person name="Sanders S."/>
            <person name="Thurston S."/>
            <person name="Parkhill J."/>
            <person name="Willassen N.P."/>
            <person name="Thomson N.R."/>
        </authorList>
    </citation>
    <scope>NUCLEOTIDE SEQUENCE [LARGE SCALE GENOMIC DNA]</scope>
    <source>
        <strain evidence="2 3">LFI1238</strain>
    </source>
</reference>
<protein>
    <submittedName>
        <fullName evidence="2">Lipoprotein, putative TraV protein</fullName>
    </submittedName>
</protein>
<keyword evidence="1" id="KW-0732">Signal</keyword>
<evidence type="ECO:0000313" key="2">
    <source>
        <dbReference type="EMBL" id="CAQ81866.1"/>
    </source>
</evidence>
<evidence type="ECO:0000256" key="1">
    <source>
        <dbReference type="SAM" id="SignalP"/>
    </source>
</evidence>
<sequence>MNYTVKHTILLLVALLALSGCAAGMNEEFSCNEVGGVSGCATMGDIRANMSAYEQHNNKNRTTATLQAPSSEFLALPRRTREGQPTRSEDKVKKITIFPFTNEHGHFIDTTDIYFILSDSQWQGRLPQAIKKD</sequence>
<organism evidence="2 3">
    <name type="scientific">Aliivibrio salmonicida (strain LFI1238)</name>
    <name type="common">Vibrio salmonicida (strain LFI1238)</name>
    <dbReference type="NCBI Taxonomy" id="316275"/>
    <lineage>
        <taxon>Bacteria</taxon>
        <taxon>Pseudomonadati</taxon>
        <taxon>Pseudomonadota</taxon>
        <taxon>Gammaproteobacteria</taxon>
        <taxon>Vibrionales</taxon>
        <taxon>Vibrionaceae</taxon>
        <taxon>Aliivibrio</taxon>
    </lineage>
</organism>